<gene>
    <name evidence="1" type="ORF">KP803_03025</name>
</gene>
<keyword evidence="2" id="KW-1185">Reference proteome</keyword>
<dbReference type="RefSeq" id="WP_248007369.1">
    <property type="nucleotide sequence ID" value="NZ_JAJHVV010000002.1"/>
</dbReference>
<name>A0A9X1XG76_9VIBR</name>
<proteinExistence type="predicted"/>
<dbReference type="EMBL" id="JAJHVV010000002">
    <property type="protein sequence ID" value="MCK6262246.1"/>
    <property type="molecule type" value="Genomic_DNA"/>
</dbReference>
<dbReference type="SUPFAM" id="SSF141371">
    <property type="entry name" value="PilZ domain-like"/>
    <property type="match status" value="1"/>
</dbReference>
<organism evidence="1 2">
    <name type="scientific">Vibrio amylolyticus</name>
    <dbReference type="NCBI Taxonomy" id="2847292"/>
    <lineage>
        <taxon>Bacteria</taxon>
        <taxon>Pseudomonadati</taxon>
        <taxon>Pseudomonadota</taxon>
        <taxon>Gammaproteobacteria</taxon>
        <taxon>Vibrionales</taxon>
        <taxon>Vibrionaceae</taxon>
        <taxon>Vibrio</taxon>
    </lineage>
</organism>
<dbReference type="AlphaFoldDB" id="A0A9X1XG76"/>
<reference evidence="1" key="1">
    <citation type="submission" date="2021-11" db="EMBL/GenBank/DDBJ databases">
        <title>Vibrio ZSDE26 sp. nov. and Vibrio ZSDZ34 sp. nov., isolated from coastal seawater in Qingdao.</title>
        <authorList>
            <person name="Zhang P."/>
        </authorList>
    </citation>
    <scope>NUCLEOTIDE SEQUENCE</scope>
    <source>
        <strain evidence="1">ZSDE26</strain>
    </source>
</reference>
<protein>
    <submittedName>
        <fullName evidence="1">PilZ domain-containing protein</fullName>
    </submittedName>
</protein>
<comment type="caution">
    <text evidence="1">The sequence shown here is derived from an EMBL/GenBank/DDBJ whole genome shotgun (WGS) entry which is preliminary data.</text>
</comment>
<accession>A0A9X1XG76</accession>
<dbReference type="Proteomes" id="UP001139559">
    <property type="component" value="Unassembled WGS sequence"/>
</dbReference>
<sequence length="132" mass="14861">MNSKNESKRKHARWYFWLPEEPFGTQTSGLAVELKKLGWFRRKLGRAVIKDISLGGAGVLISNKHKIPGKIVIVTPEGLELMADVVYQRPEGKSFTFLGLTWSDGNEDKILELISDVQEITNSKSRVETTSD</sequence>
<evidence type="ECO:0000313" key="1">
    <source>
        <dbReference type="EMBL" id="MCK6262246.1"/>
    </source>
</evidence>
<evidence type="ECO:0000313" key="2">
    <source>
        <dbReference type="Proteomes" id="UP001139559"/>
    </source>
</evidence>